<dbReference type="PANTHER" id="PTHR38107">
    <property type="match status" value="1"/>
</dbReference>
<dbReference type="EMBL" id="CAJVCH010451608">
    <property type="protein sequence ID" value="CAG7819519.1"/>
    <property type="molecule type" value="Genomic_DNA"/>
</dbReference>
<dbReference type="AlphaFoldDB" id="A0A8J2KUN4"/>
<dbReference type="GO" id="GO:0016998">
    <property type="term" value="P:cell wall macromolecule catabolic process"/>
    <property type="evidence" value="ECO:0007669"/>
    <property type="project" value="InterPro"/>
</dbReference>
<dbReference type="InterPro" id="IPR003646">
    <property type="entry name" value="SH3-like_bac-type"/>
</dbReference>
<reference evidence="3" key="1">
    <citation type="submission" date="2021-06" db="EMBL/GenBank/DDBJ databases">
        <authorList>
            <person name="Hodson N. C."/>
            <person name="Mongue J. A."/>
            <person name="Jaron S. K."/>
        </authorList>
    </citation>
    <scope>NUCLEOTIDE SEQUENCE</scope>
</reference>
<feature type="chain" id="PRO_5035266538" description="SH3b domain-containing protein" evidence="1">
    <location>
        <begin position="16"/>
        <end position="254"/>
    </location>
</feature>
<dbReference type="GO" id="GO:0009253">
    <property type="term" value="P:peptidoglycan catabolic process"/>
    <property type="evidence" value="ECO:0007669"/>
    <property type="project" value="InterPro"/>
</dbReference>
<dbReference type="InterPro" id="IPR034690">
    <property type="entry name" value="Endolysin_T4_type"/>
</dbReference>
<dbReference type="Pfam" id="PF00959">
    <property type="entry name" value="Phage_lysozyme"/>
    <property type="match status" value="1"/>
</dbReference>
<dbReference type="PANTHER" id="PTHR38107:SF3">
    <property type="entry name" value="LYSOZYME RRRD-RELATED"/>
    <property type="match status" value="1"/>
</dbReference>
<evidence type="ECO:0000313" key="4">
    <source>
        <dbReference type="Proteomes" id="UP000708208"/>
    </source>
</evidence>
<dbReference type="GO" id="GO:0003796">
    <property type="term" value="F:lysozyme activity"/>
    <property type="evidence" value="ECO:0007669"/>
    <property type="project" value="InterPro"/>
</dbReference>
<dbReference type="InterPro" id="IPR051018">
    <property type="entry name" value="Bacteriophage_GH24"/>
</dbReference>
<evidence type="ECO:0000313" key="3">
    <source>
        <dbReference type="EMBL" id="CAG7819519.1"/>
    </source>
</evidence>
<feature type="signal peptide" evidence="1">
    <location>
        <begin position="1"/>
        <end position="15"/>
    </location>
</feature>
<evidence type="ECO:0000256" key="1">
    <source>
        <dbReference type="SAM" id="SignalP"/>
    </source>
</evidence>
<evidence type="ECO:0000259" key="2">
    <source>
        <dbReference type="Pfam" id="PF08239"/>
    </source>
</evidence>
<dbReference type="OrthoDB" id="6338733at2759"/>
<dbReference type="InterPro" id="IPR002196">
    <property type="entry name" value="Glyco_hydro_24"/>
</dbReference>
<gene>
    <name evidence="3" type="ORF">AFUS01_LOCUS29959</name>
</gene>
<dbReference type="PROSITE" id="PS51257">
    <property type="entry name" value="PROKAR_LIPOPROTEIN"/>
    <property type="match status" value="1"/>
</dbReference>
<sequence length="254" mass="26970">MKLAIILSVIAVASCARYTGPTNQAGVNLIKEFEGWYPNFYTDPVGIRTIGYGHACHVWDCSLPLNGRYTPPLTQAQGQELLKSDLSAAGRYEACVRSYATLSTLNANQYSALVSFAFNLGCGSLQTSTLLRLLNAGNVLGASAEFGKWINAGGQVLPGLVRRREAERVLFCSSGGCATGCAGSVAATSLTVRKEPNTSAAVVTSLSSGARVDIYSRTTGSTVNGNNHWFQLPNGYVSAYYITVTSSSHSWCAK</sequence>
<dbReference type="CDD" id="cd00737">
    <property type="entry name" value="lyz_endolysin_autolysin"/>
    <property type="match status" value="1"/>
</dbReference>
<dbReference type="Pfam" id="PF08239">
    <property type="entry name" value="SH3_3"/>
    <property type="match status" value="1"/>
</dbReference>
<proteinExistence type="inferred from homology"/>
<protein>
    <recommendedName>
        <fullName evidence="2">SH3b domain-containing protein</fullName>
    </recommendedName>
</protein>
<keyword evidence="4" id="KW-1185">Reference proteome</keyword>
<dbReference type="HAMAP" id="MF_04110">
    <property type="entry name" value="ENDOLYSIN_T4"/>
    <property type="match status" value="1"/>
</dbReference>
<keyword evidence="1" id="KW-0732">Signal</keyword>
<name>A0A8J2KUN4_9HEXA</name>
<feature type="domain" description="SH3b" evidence="2">
    <location>
        <begin position="189"/>
        <end position="242"/>
    </location>
</feature>
<dbReference type="InterPro" id="IPR033907">
    <property type="entry name" value="Endolysin_autolysin"/>
</dbReference>
<accession>A0A8J2KUN4</accession>
<organism evidence="3 4">
    <name type="scientific">Allacma fusca</name>
    <dbReference type="NCBI Taxonomy" id="39272"/>
    <lineage>
        <taxon>Eukaryota</taxon>
        <taxon>Metazoa</taxon>
        <taxon>Ecdysozoa</taxon>
        <taxon>Arthropoda</taxon>
        <taxon>Hexapoda</taxon>
        <taxon>Collembola</taxon>
        <taxon>Symphypleona</taxon>
        <taxon>Sminthuridae</taxon>
        <taxon>Allacma</taxon>
    </lineage>
</organism>
<dbReference type="Proteomes" id="UP000708208">
    <property type="component" value="Unassembled WGS sequence"/>
</dbReference>
<comment type="caution">
    <text evidence="3">The sequence shown here is derived from an EMBL/GenBank/DDBJ whole genome shotgun (WGS) entry which is preliminary data.</text>
</comment>